<keyword evidence="6" id="KW-0804">Transcription</keyword>
<keyword evidence="7" id="KW-0539">Nucleus</keyword>
<dbReference type="GO" id="GO:0045944">
    <property type="term" value="P:positive regulation of transcription by RNA polymerase II"/>
    <property type="evidence" value="ECO:0007669"/>
    <property type="project" value="TreeGrafter"/>
</dbReference>
<dbReference type="EMBL" id="MDYN01000013">
    <property type="protein sequence ID" value="OQD84305.1"/>
    <property type="molecule type" value="Genomic_DNA"/>
</dbReference>
<dbReference type="InterPro" id="IPR007219">
    <property type="entry name" value="XnlR_reg_dom"/>
</dbReference>
<gene>
    <name evidence="9" type="ORF">PENANT_c013G08125</name>
</gene>
<evidence type="ECO:0000256" key="4">
    <source>
        <dbReference type="ARBA" id="ARBA00023015"/>
    </source>
</evidence>
<sequence length="101" mass="11212">MRMFIEQNLHKPPLISQNISLLQEQLQRRVFWESYMIDRYSSITLDRPFAVTDKAIQIGSPANANDDELESAEGSGAFTDLNSFCAVSSLTAVAAVTARTT</sequence>
<reference evidence="10" key="1">
    <citation type="journal article" date="2017" name="Nat. Microbiol.">
        <title>Global analysis of biosynthetic gene clusters reveals vast potential of secondary metabolite production in Penicillium species.</title>
        <authorList>
            <person name="Nielsen J.C."/>
            <person name="Grijseels S."/>
            <person name="Prigent S."/>
            <person name="Ji B."/>
            <person name="Dainat J."/>
            <person name="Nielsen K.F."/>
            <person name="Frisvad J.C."/>
            <person name="Workman M."/>
            <person name="Nielsen J."/>
        </authorList>
    </citation>
    <scope>NUCLEOTIDE SEQUENCE [LARGE SCALE GENOMIC DNA]</scope>
    <source>
        <strain evidence="10">IBT 31811</strain>
    </source>
</reference>
<dbReference type="STRING" id="416450.A0A1V6Q4X3"/>
<proteinExistence type="predicted"/>
<dbReference type="InterPro" id="IPR052202">
    <property type="entry name" value="Yeast_MetPath_Reg"/>
</dbReference>
<feature type="domain" description="Xylanolytic transcriptional activator regulatory" evidence="8">
    <location>
        <begin position="2"/>
        <end position="82"/>
    </location>
</feature>
<name>A0A1V6Q4X3_9EURO</name>
<evidence type="ECO:0000256" key="2">
    <source>
        <dbReference type="ARBA" id="ARBA00022723"/>
    </source>
</evidence>
<organism evidence="9 10">
    <name type="scientific">Penicillium antarcticum</name>
    <dbReference type="NCBI Taxonomy" id="416450"/>
    <lineage>
        <taxon>Eukaryota</taxon>
        <taxon>Fungi</taxon>
        <taxon>Dikarya</taxon>
        <taxon>Ascomycota</taxon>
        <taxon>Pezizomycotina</taxon>
        <taxon>Eurotiomycetes</taxon>
        <taxon>Eurotiomycetidae</taxon>
        <taxon>Eurotiales</taxon>
        <taxon>Aspergillaceae</taxon>
        <taxon>Penicillium</taxon>
    </lineage>
</organism>
<dbReference type="Pfam" id="PF04082">
    <property type="entry name" value="Fungal_trans"/>
    <property type="match status" value="1"/>
</dbReference>
<dbReference type="AlphaFoldDB" id="A0A1V6Q4X3"/>
<dbReference type="GO" id="GO:0000981">
    <property type="term" value="F:DNA-binding transcription factor activity, RNA polymerase II-specific"/>
    <property type="evidence" value="ECO:0007669"/>
    <property type="project" value="TreeGrafter"/>
</dbReference>
<evidence type="ECO:0000256" key="3">
    <source>
        <dbReference type="ARBA" id="ARBA00022833"/>
    </source>
</evidence>
<dbReference type="GO" id="GO:0006351">
    <property type="term" value="P:DNA-templated transcription"/>
    <property type="evidence" value="ECO:0007669"/>
    <property type="project" value="InterPro"/>
</dbReference>
<protein>
    <recommendedName>
        <fullName evidence="8">Xylanolytic transcriptional activator regulatory domain-containing protein</fullName>
    </recommendedName>
</protein>
<evidence type="ECO:0000259" key="8">
    <source>
        <dbReference type="Pfam" id="PF04082"/>
    </source>
</evidence>
<dbReference type="PANTHER" id="PTHR47782:SF12">
    <property type="entry name" value="ZN(II)2CYS6 TRANSCRIPTION FACTOR (EUROFUNG)"/>
    <property type="match status" value="1"/>
</dbReference>
<evidence type="ECO:0000256" key="6">
    <source>
        <dbReference type="ARBA" id="ARBA00023163"/>
    </source>
</evidence>
<evidence type="ECO:0000313" key="9">
    <source>
        <dbReference type="EMBL" id="OQD84305.1"/>
    </source>
</evidence>
<evidence type="ECO:0000256" key="1">
    <source>
        <dbReference type="ARBA" id="ARBA00004123"/>
    </source>
</evidence>
<accession>A0A1V6Q4X3</accession>
<evidence type="ECO:0000313" key="10">
    <source>
        <dbReference type="Proteomes" id="UP000191672"/>
    </source>
</evidence>
<dbReference type="GO" id="GO:0008270">
    <property type="term" value="F:zinc ion binding"/>
    <property type="evidence" value="ECO:0007669"/>
    <property type="project" value="InterPro"/>
</dbReference>
<evidence type="ECO:0000256" key="7">
    <source>
        <dbReference type="ARBA" id="ARBA00023242"/>
    </source>
</evidence>
<keyword evidence="3" id="KW-0862">Zinc</keyword>
<evidence type="ECO:0000256" key="5">
    <source>
        <dbReference type="ARBA" id="ARBA00023125"/>
    </source>
</evidence>
<dbReference type="Proteomes" id="UP000191672">
    <property type="component" value="Unassembled WGS sequence"/>
</dbReference>
<keyword evidence="5" id="KW-0238">DNA-binding</keyword>
<keyword evidence="4" id="KW-0805">Transcription regulation</keyword>
<dbReference type="GO" id="GO:0043565">
    <property type="term" value="F:sequence-specific DNA binding"/>
    <property type="evidence" value="ECO:0007669"/>
    <property type="project" value="TreeGrafter"/>
</dbReference>
<dbReference type="GO" id="GO:0005634">
    <property type="term" value="C:nucleus"/>
    <property type="evidence" value="ECO:0007669"/>
    <property type="project" value="UniProtKB-SubCell"/>
</dbReference>
<comment type="subcellular location">
    <subcellularLocation>
        <location evidence="1">Nucleus</location>
    </subcellularLocation>
</comment>
<dbReference type="PANTHER" id="PTHR47782">
    <property type="entry name" value="ZN(II)2CYS6 TRANSCRIPTION FACTOR (EUROFUNG)-RELATED"/>
    <property type="match status" value="1"/>
</dbReference>
<dbReference type="CDD" id="cd12148">
    <property type="entry name" value="fungal_TF_MHR"/>
    <property type="match status" value="1"/>
</dbReference>
<keyword evidence="2" id="KW-0479">Metal-binding</keyword>
<keyword evidence="10" id="KW-1185">Reference proteome</keyword>
<comment type="caution">
    <text evidence="9">The sequence shown here is derived from an EMBL/GenBank/DDBJ whole genome shotgun (WGS) entry which is preliminary data.</text>
</comment>